<dbReference type="GO" id="GO:0052689">
    <property type="term" value="F:carboxylic ester hydrolase activity"/>
    <property type="evidence" value="ECO:0007669"/>
    <property type="project" value="TreeGrafter"/>
</dbReference>
<evidence type="ECO:0000313" key="4">
    <source>
        <dbReference type="EnsemblProtists" id="EOD15181"/>
    </source>
</evidence>
<feature type="domain" description="AB hydrolase-1" evidence="3">
    <location>
        <begin position="42"/>
        <end position="278"/>
    </location>
</feature>
<protein>
    <recommendedName>
        <fullName evidence="3">AB hydrolase-1 domain-containing protein</fullName>
    </recommendedName>
</protein>
<dbReference type="STRING" id="2903.R1DWP7"/>
<dbReference type="HOGENOM" id="CLU_020336_53_1_1"/>
<dbReference type="SUPFAM" id="SSF53474">
    <property type="entry name" value="alpha/beta-Hydrolases"/>
    <property type="match status" value="1"/>
</dbReference>
<dbReference type="Pfam" id="PF00561">
    <property type="entry name" value="Abhydrolase_1"/>
    <property type="match status" value="1"/>
</dbReference>
<evidence type="ECO:0000313" key="5">
    <source>
        <dbReference type="Proteomes" id="UP000013827"/>
    </source>
</evidence>
<evidence type="ECO:0000259" key="3">
    <source>
        <dbReference type="Pfam" id="PF00561"/>
    </source>
</evidence>
<dbReference type="GO" id="GO:0005739">
    <property type="term" value="C:mitochondrion"/>
    <property type="evidence" value="ECO:0007669"/>
    <property type="project" value="TreeGrafter"/>
</dbReference>
<dbReference type="PANTHER" id="PTHR46118:SF4">
    <property type="entry name" value="PROTEIN ABHD11"/>
    <property type="match status" value="1"/>
</dbReference>
<name>A0A0D3IV96_EMIH1</name>
<dbReference type="PANTHER" id="PTHR46118">
    <property type="entry name" value="PROTEIN ABHD11"/>
    <property type="match status" value="1"/>
</dbReference>
<keyword evidence="2" id="KW-0378">Hydrolase</keyword>
<dbReference type="InterPro" id="IPR000073">
    <property type="entry name" value="AB_hydrolase_1"/>
</dbReference>
<dbReference type="RefSeq" id="XP_005767610.1">
    <property type="nucleotide sequence ID" value="XM_005767553.1"/>
</dbReference>
<proteinExistence type="inferred from homology"/>
<organism evidence="4 5">
    <name type="scientific">Emiliania huxleyi (strain CCMP1516)</name>
    <dbReference type="NCBI Taxonomy" id="280463"/>
    <lineage>
        <taxon>Eukaryota</taxon>
        <taxon>Haptista</taxon>
        <taxon>Haptophyta</taxon>
        <taxon>Prymnesiophyceae</taxon>
        <taxon>Isochrysidales</taxon>
        <taxon>Noelaerhabdaceae</taxon>
        <taxon>Emiliania</taxon>
    </lineage>
</organism>
<reference evidence="5" key="1">
    <citation type="journal article" date="2013" name="Nature">
        <title>Pan genome of the phytoplankton Emiliania underpins its global distribution.</title>
        <authorList>
            <person name="Read B.A."/>
            <person name="Kegel J."/>
            <person name="Klute M.J."/>
            <person name="Kuo A."/>
            <person name="Lefebvre S.C."/>
            <person name="Maumus F."/>
            <person name="Mayer C."/>
            <person name="Miller J."/>
            <person name="Monier A."/>
            <person name="Salamov A."/>
            <person name="Young J."/>
            <person name="Aguilar M."/>
            <person name="Claverie J.M."/>
            <person name="Frickenhaus S."/>
            <person name="Gonzalez K."/>
            <person name="Herman E.K."/>
            <person name="Lin Y.C."/>
            <person name="Napier J."/>
            <person name="Ogata H."/>
            <person name="Sarno A.F."/>
            <person name="Shmutz J."/>
            <person name="Schroeder D."/>
            <person name="de Vargas C."/>
            <person name="Verret F."/>
            <person name="von Dassow P."/>
            <person name="Valentin K."/>
            <person name="Van de Peer Y."/>
            <person name="Wheeler G."/>
            <person name="Dacks J.B."/>
            <person name="Delwiche C.F."/>
            <person name="Dyhrman S.T."/>
            <person name="Glockner G."/>
            <person name="John U."/>
            <person name="Richards T."/>
            <person name="Worden A.Z."/>
            <person name="Zhang X."/>
            <person name="Grigoriev I.V."/>
            <person name="Allen A.E."/>
            <person name="Bidle K."/>
            <person name="Borodovsky M."/>
            <person name="Bowler C."/>
            <person name="Brownlee C."/>
            <person name="Cock J.M."/>
            <person name="Elias M."/>
            <person name="Gladyshev V.N."/>
            <person name="Groth M."/>
            <person name="Guda C."/>
            <person name="Hadaegh A."/>
            <person name="Iglesias-Rodriguez M.D."/>
            <person name="Jenkins J."/>
            <person name="Jones B.M."/>
            <person name="Lawson T."/>
            <person name="Leese F."/>
            <person name="Lindquist E."/>
            <person name="Lobanov A."/>
            <person name="Lomsadze A."/>
            <person name="Malik S.B."/>
            <person name="Marsh M.E."/>
            <person name="Mackinder L."/>
            <person name="Mock T."/>
            <person name="Mueller-Roeber B."/>
            <person name="Pagarete A."/>
            <person name="Parker M."/>
            <person name="Probert I."/>
            <person name="Quesneville H."/>
            <person name="Raines C."/>
            <person name="Rensing S.A."/>
            <person name="Riano-Pachon D.M."/>
            <person name="Richier S."/>
            <person name="Rokitta S."/>
            <person name="Shiraiwa Y."/>
            <person name="Soanes D.M."/>
            <person name="van der Giezen M."/>
            <person name="Wahlund T.M."/>
            <person name="Williams B."/>
            <person name="Wilson W."/>
            <person name="Wolfe G."/>
            <person name="Wurch L.L."/>
        </authorList>
    </citation>
    <scope>NUCLEOTIDE SEQUENCE</scope>
</reference>
<evidence type="ECO:0000256" key="1">
    <source>
        <dbReference type="ARBA" id="ARBA00008645"/>
    </source>
</evidence>
<comment type="similarity">
    <text evidence="1">Belongs to the AB hydrolase superfamily.</text>
</comment>
<accession>A0A0D3IV96</accession>
<evidence type="ECO:0000256" key="2">
    <source>
        <dbReference type="ARBA" id="ARBA00022801"/>
    </source>
</evidence>
<dbReference type="GeneID" id="17261330"/>
<sequence>MLRRVAMAARAPARRQARRLTSVTPIELKRRHLPGPAGAAEPPLVLVHGIFGMGNNFATVGRKLAARREVVLVDLRNHGGSPWHDDASFEAMRADMEGVLESIGRPVSLCGHSLGGKVAMLTALQRPDLVARLCVADIAPVRYEMEANRAIIEALLAVPETALGDRKEVDSALAASETAIAQGGGGLGNPFVRGFLLQSLQPETRSWRLNLRALLGSYEALRGFPAPAGSRAEMPALFIGGANGGMLQPKHLPACEALFPNARLEMVATGHFVHSEAPATFVELVDRFCAEG</sequence>
<dbReference type="InterPro" id="IPR029058">
    <property type="entry name" value="AB_hydrolase_fold"/>
</dbReference>
<dbReference type="PaxDb" id="2903-EOD15181"/>
<dbReference type="EnsemblProtists" id="EOD15181">
    <property type="protein sequence ID" value="EOD15181"/>
    <property type="gene ID" value="EMIHUDRAFT_245980"/>
</dbReference>
<dbReference type="eggNOG" id="KOG2382">
    <property type="taxonomic scope" value="Eukaryota"/>
</dbReference>
<dbReference type="KEGG" id="ehx:EMIHUDRAFT_245980"/>
<dbReference type="Gene3D" id="3.40.50.1820">
    <property type="entry name" value="alpha/beta hydrolase"/>
    <property type="match status" value="1"/>
</dbReference>
<keyword evidence="5" id="KW-1185">Reference proteome</keyword>
<dbReference type="Proteomes" id="UP000013827">
    <property type="component" value="Unassembled WGS sequence"/>
</dbReference>
<dbReference type="AlphaFoldDB" id="A0A0D3IV96"/>
<reference evidence="4" key="2">
    <citation type="submission" date="2024-10" db="UniProtKB">
        <authorList>
            <consortium name="EnsemblProtists"/>
        </authorList>
    </citation>
    <scope>IDENTIFICATION</scope>
</reference>